<organism evidence="2 3">
    <name type="scientific">Parvularcula lutaonensis</name>
    <dbReference type="NCBI Taxonomy" id="491923"/>
    <lineage>
        <taxon>Bacteria</taxon>
        <taxon>Pseudomonadati</taxon>
        <taxon>Pseudomonadota</taxon>
        <taxon>Alphaproteobacteria</taxon>
        <taxon>Parvularculales</taxon>
        <taxon>Parvularculaceae</taxon>
        <taxon>Parvularcula</taxon>
    </lineage>
</organism>
<reference evidence="3" key="1">
    <citation type="journal article" date="2019" name="Int. J. Syst. Evol. Microbiol.">
        <title>The Global Catalogue of Microorganisms (GCM) 10K type strain sequencing project: providing services to taxonomists for standard genome sequencing and annotation.</title>
        <authorList>
            <consortium name="The Broad Institute Genomics Platform"/>
            <consortium name="The Broad Institute Genome Sequencing Center for Infectious Disease"/>
            <person name="Wu L."/>
            <person name="Ma J."/>
        </authorList>
    </citation>
    <scope>NUCLEOTIDE SEQUENCE [LARGE SCALE GENOMIC DNA]</scope>
    <source>
        <strain evidence="3">KCTC 22245</strain>
    </source>
</reference>
<evidence type="ECO:0000259" key="1">
    <source>
        <dbReference type="PROSITE" id="PS51186"/>
    </source>
</evidence>
<dbReference type="PROSITE" id="PS51186">
    <property type="entry name" value="GNAT"/>
    <property type="match status" value="1"/>
</dbReference>
<dbReference type="InterPro" id="IPR016181">
    <property type="entry name" value="Acyl_CoA_acyltransferase"/>
</dbReference>
<dbReference type="Pfam" id="PF13302">
    <property type="entry name" value="Acetyltransf_3"/>
    <property type="match status" value="1"/>
</dbReference>
<dbReference type="PANTHER" id="PTHR43441">
    <property type="entry name" value="RIBOSOMAL-PROTEIN-SERINE ACETYLTRANSFERASE"/>
    <property type="match status" value="1"/>
</dbReference>
<proteinExistence type="predicted"/>
<evidence type="ECO:0000313" key="3">
    <source>
        <dbReference type="Proteomes" id="UP001595607"/>
    </source>
</evidence>
<name>A0ABV7M7W4_9PROT</name>
<dbReference type="EC" id="2.3.-.-" evidence="2"/>
<comment type="caution">
    <text evidence="2">The sequence shown here is derived from an EMBL/GenBank/DDBJ whole genome shotgun (WGS) entry which is preliminary data.</text>
</comment>
<dbReference type="GO" id="GO:0016746">
    <property type="term" value="F:acyltransferase activity"/>
    <property type="evidence" value="ECO:0007669"/>
    <property type="project" value="UniProtKB-KW"/>
</dbReference>
<sequence length="214" mass="23925">MPKRDGVPGHEALQGRLVTLTPIAEANVAETLAGAMVAEEAALWRWMGIGPFRDEVAFLAMVARQNAQGVNLMAIAKPGGPPLGMAAFMRMKPEHGCAEIGSVAYGAKLQRSREGTEAIYLMLRHLFEDFGWRRAEWICNAENAPSARAGERYGFGYEGTFRQHRWVKGANRDTKWFAMLDHEWPQRKAAFEAWLDDGNFDAGGRQKRPLQSFM</sequence>
<evidence type="ECO:0000313" key="2">
    <source>
        <dbReference type="EMBL" id="MFC3301525.1"/>
    </source>
</evidence>
<dbReference type="Gene3D" id="3.40.630.30">
    <property type="match status" value="1"/>
</dbReference>
<keyword evidence="3" id="KW-1185">Reference proteome</keyword>
<accession>A0ABV7M7W4</accession>
<protein>
    <submittedName>
        <fullName evidence="2">GNAT family N-acetyltransferase</fullName>
        <ecNumber evidence="2">2.3.-.-</ecNumber>
    </submittedName>
</protein>
<gene>
    <name evidence="2" type="ORF">ACFONP_02115</name>
</gene>
<keyword evidence="2" id="KW-0012">Acyltransferase</keyword>
<dbReference type="EMBL" id="JBHRVA010000002">
    <property type="protein sequence ID" value="MFC3301525.1"/>
    <property type="molecule type" value="Genomic_DNA"/>
</dbReference>
<dbReference type="SUPFAM" id="SSF55729">
    <property type="entry name" value="Acyl-CoA N-acyltransferases (Nat)"/>
    <property type="match status" value="1"/>
</dbReference>
<dbReference type="PANTHER" id="PTHR43441:SF2">
    <property type="entry name" value="FAMILY ACETYLTRANSFERASE, PUTATIVE (AFU_ORTHOLOGUE AFUA_7G00850)-RELATED"/>
    <property type="match status" value="1"/>
</dbReference>
<keyword evidence="2" id="KW-0808">Transferase</keyword>
<dbReference type="InterPro" id="IPR051908">
    <property type="entry name" value="Ribosomal_N-acetyltransferase"/>
</dbReference>
<dbReference type="Proteomes" id="UP001595607">
    <property type="component" value="Unassembled WGS sequence"/>
</dbReference>
<dbReference type="RefSeq" id="WP_189572682.1">
    <property type="nucleotide sequence ID" value="NZ_BMXU01000001.1"/>
</dbReference>
<feature type="domain" description="N-acetyltransferase" evidence="1">
    <location>
        <begin position="18"/>
        <end position="178"/>
    </location>
</feature>
<dbReference type="InterPro" id="IPR000182">
    <property type="entry name" value="GNAT_dom"/>
</dbReference>